<dbReference type="PANTHER" id="PTHR31102:SF1">
    <property type="entry name" value="CATION_H+ EXCHANGER DOMAIN-CONTAINING PROTEIN"/>
    <property type="match status" value="1"/>
</dbReference>
<feature type="transmembrane region" description="Helical" evidence="7">
    <location>
        <begin position="420"/>
        <end position="442"/>
    </location>
</feature>
<name>A0AA97L822_EUBMA</name>
<evidence type="ECO:0000256" key="6">
    <source>
        <dbReference type="SAM" id="MobiDB-lite"/>
    </source>
</evidence>
<comment type="subcellular location">
    <subcellularLocation>
        <location evidence="1">Membrane</location>
        <topology evidence="1">Multi-pass membrane protein</topology>
    </subcellularLocation>
</comment>
<keyword evidence="4 7" id="KW-1133">Transmembrane helix</keyword>
<feature type="transmembrane region" description="Helical" evidence="7">
    <location>
        <begin position="174"/>
        <end position="194"/>
    </location>
</feature>
<feature type="transmembrane region" description="Helical" evidence="7">
    <location>
        <begin position="270"/>
        <end position="297"/>
    </location>
</feature>
<feature type="transmembrane region" description="Helical" evidence="7">
    <location>
        <begin position="493"/>
        <end position="514"/>
    </location>
</feature>
<feature type="transmembrane region" description="Helical" evidence="7">
    <location>
        <begin position="362"/>
        <end position="381"/>
    </location>
</feature>
<feature type="transmembrane region" description="Helical" evidence="7">
    <location>
        <begin position="309"/>
        <end position="330"/>
    </location>
</feature>
<feature type="transmembrane region" description="Helical" evidence="7">
    <location>
        <begin position="393"/>
        <end position="414"/>
    </location>
</feature>
<dbReference type="PANTHER" id="PTHR31102">
    <property type="match status" value="1"/>
</dbReference>
<evidence type="ECO:0000259" key="8">
    <source>
        <dbReference type="Pfam" id="PF00999"/>
    </source>
</evidence>
<feature type="transmembrane region" description="Helical" evidence="7">
    <location>
        <begin position="145"/>
        <end position="162"/>
    </location>
</feature>
<dbReference type="Pfam" id="PF00999">
    <property type="entry name" value="Na_H_Exchanger"/>
    <property type="match status" value="1"/>
</dbReference>
<proteinExistence type="inferred from homology"/>
<dbReference type="GO" id="GO:0016020">
    <property type="term" value="C:membrane"/>
    <property type="evidence" value="ECO:0007669"/>
    <property type="project" value="UniProtKB-SubCell"/>
</dbReference>
<organism evidence="9 10">
    <name type="scientific">Eublepharis macularius</name>
    <name type="common">Leopard gecko</name>
    <name type="synonym">Cyrtodactylus macularius</name>
    <dbReference type="NCBI Taxonomy" id="481883"/>
    <lineage>
        <taxon>Eukaryota</taxon>
        <taxon>Metazoa</taxon>
        <taxon>Chordata</taxon>
        <taxon>Craniata</taxon>
        <taxon>Vertebrata</taxon>
        <taxon>Euteleostomi</taxon>
        <taxon>Lepidosauria</taxon>
        <taxon>Squamata</taxon>
        <taxon>Bifurcata</taxon>
        <taxon>Gekkota</taxon>
        <taxon>Eublepharidae</taxon>
        <taxon>Eublepharinae</taxon>
        <taxon>Eublepharis</taxon>
    </lineage>
</organism>
<dbReference type="GO" id="GO:1902600">
    <property type="term" value="P:proton transmembrane transport"/>
    <property type="evidence" value="ECO:0007669"/>
    <property type="project" value="InterPro"/>
</dbReference>
<feature type="transmembrane region" description="Helical" evidence="7">
    <location>
        <begin position="113"/>
        <end position="133"/>
    </location>
</feature>
<accession>A0AA97L822</accession>
<evidence type="ECO:0000313" key="10">
    <source>
        <dbReference type="RefSeq" id="XP_054846395.1"/>
    </source>
</evidence>
<feature type="transmembrane region" description="Helical" evidence="7">
    <location>
        <begin position="85"/>
        <end position="107"/>
    </location>
</feature>
<feature type="domain" description="Cation/H+ exchanger transmembrane" evidence="8">
    <location>
        <begin position="143"/>
        <end position="504"/>
    </location>
</feature>
<evidence type="ECO:0000256" key="4">
    <source>
        <dbReference type="ARBA" id="ARBA00022989"/>
    </source>
</evidence>
<feature type="transmembrane region" description="Helical" evidence="7">
    <location>
        <begin position="234"/>
        <end position="258"/>
    </location>
</feature>
<keyword evidence="3 7" id="KW-0812">Transmembrane</keyword>
<dbReference type="KEGG" id="emc:129336986"/>
<keyword evidence="9" id="KW-1185">Reference proteome</keyword>
<evidence type="ECO:0000256" key="1">
    <source>
        <dbReference type="ARBA" id="ARBA00004141"/>
    </source>
</evidence>
<comment type="similarity">
    <text evidence="2">Belongs to the monovalent cation:proton antiporter 1 (CPA1) transporter (TC 2.A.36) family.</text>
</comment>
<evidence type="ECO:0000256" key="7">
    <source>
        <dbReference type="SAM" id="Phobius"/>
    </source>
</evidence>
<protein>
    <submittedName>
        <fullName evidence="10">Sodium/hydrogen exchanger 9B2-like</fullName>
    </submittedName>
</protein>
<feature type="transmembrane region" description="Helical" evidence="7">
    <location>
        <begin position="337"/>
        <end position="356"/>
    </location>
</feature>
<feature type="region of interest" description="Disordered" evidence="6">
    <location>
        <begin position="1"/>
        <end position="21"/>
    </location>
</feature>
<evidence type="ECO:0000256" key="3">
    <source>
        <dbReference type="ARBA" id="ARBA00022692"/>
    </source>
</evidence>
<dbReference type="InterPro" id="IPR006153">
    <property type="entry name" value="Cation/H_exchanger_TM"/>
</dbReference>
<keyword evidence="5 7" id="KW-0472">Membrane</keyword>
<evidence type="ECO:0000256" key="2">
    <source>
        <dbReference type="ARBA" id="ARBA00007367"/>
    </source>
</evidence>
<dbReference type="AlphaFoldDB" id="A0AA97L822"/>
<dbReference type="GeneID" id="129336986"/>
<evidence type="ECO:0000256" key="5">
    <source>
        <dbReference type="ARBA" id="ARBA00023136"/>
    </source>
</evidence>
<evidence type="ECO:0000313" key="9">
    <source>
        <dbReference type="Proteomes" id="UP001190640"/>
    </source>
</evidence>
<reference evidence="10" key="1">
    <citation type="submission" date="2025-08" db="UniProtKB">
        <authorList>
            <consortium name="RefSeq"/>
        </authorList>
    </citation>
    <scope>IDENTIFICATION</scope>
    <source>
        <tissue evidence="10">Blood</tissue>
    </source>
</reference>
<sequence length="545" mass="57644">MVGRSTVGGSHPTEDSAGAMRGSKVGAVRHVGCCRVSPKLEPQKSSIADTIAVYGSLEAEESDLLPDLKLSQKLKLICACPPKGIIANAVTNVAAATLIWAVVWSVAQHESLPGGNFFGLLFLFFSAVIGGKVMGQIKLPGLPPLPRLFGMLFAGFLIRNIPVTSDLVKINVKWSANVRNMALSIILALAGLGLDPQALNKLKAVCARLTFGPGVTEACAAAVASHFIMQLPWAWGLMLGFVLGAVSPAVVVISMLMLQAQGYGTEKGIPTLLIAASSLDDIVAITGFNTFLGMAFSTGSPVFVTVLRGVLQVVVGAVSGGILGLFIWYFPSKDQKFLVWKRAFFVMGLSVLAVLSSKHLGFPGSGGLCTVVLSFLGGLAWSDEKREVEEIVAIAWEILQPFLFSLIGAEISIVSIGARKIGLCLATMGAALTVRMTAAFLLVSCAGFNFKEKLFVALSWIPKATVQAAIGSVALDTARDKHDPELEEYGLNILTVAFLSILITAPTGALLIGLMGPKLLHKANIDNKEDYGHEKVRQEETSTPV</sequence>
<feature type="transmembrane region" description="Helical" evidence="7">
    <location>
        <begin position="206"/>
        <end position="228"/>
    </location>
</feature>
<dbReference type="InterPro" id="IPR051843">
    <property type="entry name" value="CPA1_transporter"/>
</dbReference>
<dbReference type="Proteomes" id="UP001190640">
    <property type="component" value="Chromosome 10"/>
</dbReference>
<dbReference type="RefSeq" id="XP_054846395.1">
    <property type="nucleotide sequence ID" value="XM_054990420.1"/>
</dbReference>
<dbReference type="GO" id="GO:0015297">
    <property type="term" value="F:antiporter activity"/>
    <property type="evidence" value="ECO:0007669"/>
    <property type="project" value="InterPro"/>
</dbReference>
<gene>
    <name evidence="10" type="primary">LOC129336986</name>
</gene>